<dbReference type="Proteomes" id="UP000266492">
    <property type="component" value="Unassembled WGS sequence"/>
</dbReference>
<evidence type="ECO:0000313" key="3">
    <source>
        <dbReference type="Proteomes" id="UP000266492"/>
    </source>
</evidence>
<dbReference type="Pfam" id="PF04230">
    <property type="entry name" value="PS_pyruv_trans"/>
    <property type="match status" value="1"/>
</dbReference>
<evidence type="ECO:0000259" key="1">
    <source>
        <dbReference type="Pfam" id="PF04230"/>
    </source>
</evidence>
<proteinExistence type="predicted"/>
<gene>
    <name evidence="2" type="ORF">DWX70_13240</name>
</gene>
<organism evidence="2 3">
    <name type="scientific">Bacteroides ovatus</name>
    <dbReference type="NCBI Taxonomy" id="28116"/>
    <lineage>
        <taxon>Bacteria</taxon>
        <taxon>Pseudomonadati</taxon>
        <taxon>Bacteroidota</taxon>
        <taxon>Bacteroidia</taxon>
        <taxon>Bacteroidales</taxon>
        <taxon>Bacteroidaceae</taxon>
        <taxon>Bacteroides</taxon>
    </lineage>
</organism>
<name>A0A395W0S3_BACOV</name>
<accession>A0A395W0S3</accession>
<dbReference type="GO" id="GO:0016740">
    <property type="term" value="F:transferase activity"/>
    <property type="evidence" value="ECO:0007669"/>
    <property type="project" value="UniProtKB-KW"/>
</dbReference>
<protein>
    <submittedName>
        <fullName evidence="2">Polysaccharide pyruvyl transferase family protein</fullName>
    </submittedName>
</protein>
<feature type="domain" description="Polysaccharide pyruvyl transferase" evidence="1">
    <location>
        <begin position="13"/>
        <end position="301"/>
    </location>
</feature>
<comment type="caution">
    <text evidence="2">The sequence shown here is derived from an EMBL/GenBank/DDBJ whole genome shotgun (WGS) entry which is preliminary data.</text>
</comment>
<dbReference type="RefSeq" id="WP_118418797.1">
    <property type="nucleotide sequence ID" value="NZ_JAQDLI010000009.1"/>
</dbReference>
<keyword evidence="2" id="KW-0808">Transferase</keyword>
<evidence type="ECO:0000313" key="2">
    <source>
        <dbReference type="EMBL" id="RGS83340.1"/>
    </source>
</evidence>
<dbReference type="AlphaFoldDB" id="A0A395W0S3"/>
<sequence length="367" mass="42637">MKKIGLFTYYKSNYGASLQAYALKAFIEQSYQNVNVKIIDFYITRDYPIFTYCSSNPIKRVVKNMLVLRHYFDIRRRNSRHISFNREALELCRYDIVCNSLLEQIPVYDLYLTGSDQVFNIKNNDYKKLFFQQFDIKFGIKAAYAPSFGQSIFSQEEKDIIKELTKNFDFLSCRENDGATMLSEVHGREVPCVIDPTLLLNSEQWSKVMKVPETKNQYLLVYDLNGGVPMLNLAREFAAEKGLKIYCITRHPDISFIYKGIDKVIYDAGPREFVGYFSRASYVVTDSFHGTAFAIIFKKNFNTYIALPRASQRIKSLLGVCNLLGRIVDKDGPINTTENCFSIFDWESFENYRQLSIKYISSFIARI</sequence>
<reference evidence="2 3" key="1">
    <citation type="submission" date="2018-08" db="EMBL/GenBank/DDBJ databases">
        <title>A genome reference for cultivated species of the human gut microbiota.</title>
        <authorList>
            <person name="Zou Y."/>
            <person name="Xue W."/>
            <person name="Luo G."/>
        </authorList>
    </citation>
    <scope>NUCLEOTIDE SEQUENCE [LARGE SCALE GENOMIC DNA]</scope>
    <source>
        <strain evidence="2 3">AF20-9LB</strain>
    </source>
</reference>
<dbReference type="EMBL" id="QRVZ01000009">
    <property type="protein sequence ID" value="RGS83340.1"/>
    <property type="molecule type" value="Genomic_DNA"/>
</dbReference>
<dbReference type="InterPro" id="IPR007345">
    <property type="entry name" value="Polysacch_pyruvyl_Trfase"/>
</dbReference>